<accession>L8BAN7</accession>
<organism evidence="1">
    <name type="scientific">Rubrivivax gelatinosus S1</name>
    <dbReference type="NCBI Taxonomy" id="1138313"/>
    <lineage>
        <taxon>Bacteria</taxon>
        <taxon>Pseudomonadati</taxon>
        <taxon>Pseudomonadota</taxon>
        <taxon>Betaproteobacteria</taxon>
        <taxon>Burkholderiales</taxon>
        <taxon>Sphaerotilaceae</taxon>
        <taxon>Rubrivivax</taxon>
    </lineage>
</organism>
<dbReference type="AlphaFoldDB" id="L8BAN7"/>
<gene>
    <name evidence="1" type="ORF">RGS1_70341</name>
</gene>
<reference evidence="1" key="2">
    <citation type="submission" date="2013-02" db="EMBL/GenBank/DDBJ databases">
        <title>EmbRS an orphan two-component system to save Rubrivivax gelatinosus from drowning.</title>
        <authorList>
            <person name="Steunou A."/>
            <person name="Liotenberg S."/>
            <person name="Soler M."/>
            <person name="Briandet R."/>
            <person name="Barbe V."/>
            <person name="Astier C."/>
            <person name="Ouchane S."/>
        </authorList>
    </citation>
    <scope>NUCLEOTIDE SEQUENCE</scope>
    <source>
        <strain evidence="1">S1</strain>
    </source>
</reference>
<reference evidence="1" key="1">
    <citation type="submission" date="2012-02" db="EMBL/GenBank/DDBJ databases">
        <authorList>
            <person name="Genoscope - CEA"/>
        </authorList>
    </citation>
    <scope>NUCLEOTIDE SEQUENCE</scope>
    <source>
        <strain evidence="1">S1</strain>
    </source>
</reference>
<dbReference type="EMBL" id="FO082878">
    <property type="protein sequence ID" value="CCF78635.1"/>
    <property type="molecule type" value="Genomic_DNA"/>
</dbReference>
<sequence length="25" mass="2795">MALIEQIYAEDFSTLDYATGVLPPH</sequence>
<name>L8BAN7_RUBGE</name>
<evidence type="ECO:0000313" key="1">
    <source>
        <dbReference type="EMBL" id="CCF78635.1"/>
    </source>
</evidence>
<protein>
    <submittedName>
        <fullName evidence="1">Uncharacterized protein</fullName>
    </submittedName>
</protein>
<proteinExistence type="predicted"/>